<dbReference type="InterPro" id="IPR036866">
    <property type="entry name" value="RibonucZ/Hydroxyglut_hydro"/>
</dbReference>
<dbReference type="PANTHER" id="PTHR15032">
    <property type="entry name" value="N-ACYL-PHOSPHATIDYLETHANOLAMINE-HYDROLYZING PHOSPHOLIPASE D"/>
    <property type="match status" value="1"/>
</dbReference>
<dbReference type="InterPro" id="IPR001279">
    <property type="entry name" value="Metallo-B-lactamas"/>
</dbReference>
<dbReference type="EMBL" id="VUOC01000003">
    <property type="protein sequence ID" value="KAA2241872.1"/>
    <property type="molecule type" value="Genomic_DNA"/>
</dbReference>
<sequence length="330" mass="37768">MPFTSNPDLITLPPSPDWQGTPVDSKGHFMNLEHPYVPGWLDVLKWKLKTNPFKEAKRAPYRLPISPDASWLQNEKNCIVWLGHCTFFIRLDKICFLTDPVFGNILLTKRITAFPIDPNLLKGIHYILLSHDHRDHCDKSSLQQVIANNPQVKVLTGLRMDELLKKFNSHVQVSTAGWYQQYNDVSQPLSVYFVPTRHWSKRGPFDNNERLWGGFVIKRGQQLFYFGGDSGYDGHYQLTARIFGPFDYALLGIGAFEPQWFMHPHHQSPADAIRAFRDLQAQHLIPMHYSTFDLADEPLALPLQALKQTAADDHLSQALLTPLPGEAVYL</sequence>
<keyword evidence="2" id="KW-0378">Hydrolase</keyword>
<dbReference type="PIRSF" id="PIRSF038896">
    <property type="entry name" value="NAPE-PLD"/>
    <property type="match status" value="1"/>
</dbReference>
<evidence type="ECO:0000313" key="3">
    <source>
        <dbReference type="Proteomes" id="UP000324611"/>
    </source>
</evidence>
<dbReference type="RefSeq" id="WP_149839378.1">
    <property type="nucleotide sequence ID" value="NZ_VUOC01000003.1"/>
</dbReference>
<dbReference type="Pfam" id="PF12706">
    <property type="entry name" value="Lactamase_B_2"/>
    <property type="match status" value="1"/>
</dbReference>
<accession>A0A5B2VU87</accession>
<dbReference type="AlphaFoldDB" id="A0A5B2VU87"/>
<name>A0A5B2VU87_9BACT</name>
<dbReference type="GO" id="GO:0070290">
    <property type="term" value="F:N-acylphosphatidylethanolamine-specific phospholipase D activity"/>
    <property type="evidence" value="ECO:0007669"/>
    <property type="project" value="InterPro"/>
</dbReference>
<evidence type="ECO:0000259" key="1">
    <source>
        <dbReference type="Pfam" id="PF12706"/>
    </source>
</evidence>
<dbReference type="GO" id="GO:0008270">
    <property type="term" value="F:zinc ion binding"/>
    <property type="evidence" value="ECO:0007669"/>
    <property type="project" value="InterPro"/>
</dbReference>
<dbReference type="PANTHER" id="PTHR15032:SF4">
    <property type="entry name" value="N-ACYL-PHOSPHATIDYLETHANOLAMINE-HYDROLYZING PHOSPHOLIPASE D"/>
    <property type="match status" value="1"/>
</dbReference>
<comment type="caution">
    <text evidence="2">The sequence shown here is derived from an EMBL/GenBank/DDBJ whole genome shotgun (WGS) entry which is preliminary data.</text>
</comment>
<feature type="domain" description="Metallo-beta-lactamase" evidence="1">
    <location>
        <begin position="96"/>
        <end position="289"/>
    </location>
</feature>
<keyword evidence="3" id="KW-1185">Reference proteome</keyword>
<dbReference type="InterPro" id="IPR024884">
    <property type="entry name" value="NAPE-PLD"/>
</dbReference>
<dbReference type="Gene3D" id="3.60.15.10">
    <property type="entry name" value="Ribonuclease Z/Hydroxyacylglutathione hydrolase-like"/>
    <property type="match status" value="1"/>
</dbReference>
<dbReference type="GO" id="GO:0005737">
    <property type="term" value="C:cytoplasm"/>
    <property type="evidence" value="ECO:0007669"/>
    <property type="project" value="TreeGrafter"/>
</dbReference>
<proteinExistence type="predicted"/>
<protein>
    <submittedName>
        <fullName evidence="2">Zn-dependent hydrolase</fullName>
    </submittedName>
</protein>
<reference evidence="2 3" key="2">
    <citation type="submission" date="2019-09" db="EMBL/GenBank/DDBJ databases">
        <authorList>
            <person name="Jin C."/>
        </authorList>
    </citation>
    <scope>NUCLEOTIDE SEQUENCE [LARGE SCALE GENOMIC DNA]</scope>
    <source>
        <strain evidence="2 3">BN140078</strain>
    </source>
</reference>
<gene>
    <name evidence="2" type="ORF">F0L74_18600</name>
</gene>
<evidence type="ECO:0000313" key="2">
    <source>
        <dbReference type="EMBL" id="KAA2241872.1"/>
    </source>
</evidence>
<organism evidence="2 3">
    <name type="scientific">Chitinophaga agrisoli</name>
    <dbReference type="NCBI Taxonomy" id="2607653"/>
    <lineage>
        <taxon>Bacteria</taxon>
        <taxon>Pseudomonadati</taxon>
        <taxon>Bacteroidota</taxon>
        <taxon>Chitinophagia</taxon>
        <taxon>Chitinophagales</taxon>
        <taxon>Chitinophagaceae</taxon>
        <taxon>Chitinophaga</taxon>
    </lineage>
</organism>
<reference evidence="2 3" key="1">
    <citation type="submission" date="2019-09" db="EMBL/GenBank/DDBJ databases">
        <title>Chitinophaga ginsengihumi sp. nov., isolated from soil of ginseng rhizosphere.</title>
        <authorList>
            <person name="Lee J."/>
        </authorList>
    </citation>
    <scope>NUCLEOTIDE SEQUENCE [LARGE SCALE GENOMIC DNA]</scope>
    <source>
        <strain evidence="2 3">BN140078</strain>
    </source>
</reference>
<dbReference type="Proteomes" id="UP000324611">
    <property type="component" value="Unassembled WGS sequence"/>
</dbReference>
<dbReference type="SUPFAM" id="SSF56281">
    <property type="entry name" value="Metallo-hydrolase/oxidoreductase"/>
    <property type="match status" value="1"/>
</dbReference>